<evidence type="ECO:0000313" key="1">
    <source>
        <dbReference type="EMBL" id="MBB4800525.1"/>
    </source>
</evidence>
<accession>A0A7W7N5A3</accession>
<proteinExistence type="predicted"/>
<evidence type="ECO:0000313" key="2">
    <source>
        <dbReference type="Proteomes" id="UP000561681"/>
    </source>
</evidence>
<comment type="caution">
    <text evidence="1">The sequence shown here is derived from an EMBL/GenBank/DDBJ whole genome shotgun (WGS) entry which is preliminary data.</text>
</comment>
<gene>
    <name evidence="1" type="ORF">HNP37_000564</name>
</gene>
<dbReference type="EMBL" id="JACHLD010000001">
    <property type="protein sequence ID" value="MBB4800525.1"/>
    <property type="molecule type" value="Genomic_DNA"/>
</dbReference>
<organism evidence="1 2">
    <name type="scientific">Flavobacterium nitrogenifigens</name>
    <dbReference type="NCBI Taxonomy" id="1617283"/>
    <lineage>
        <taxon>Bacteria</taxon>
        <taxon>Pseudomonadati</taxon>
        <taxon>Bacteroidota</taxon>
        <taxon>Flavobacteriia</taxon>
        <taxon>Flavobacteriales</taxon>
        <taxon>Flavobacteriaceae</taxon>
        <taxon>Flavobacterium</taxon>
    </lineage>
</organism>
<reference evidence="1 2" key="1">
    <citation type="submission" date="2020-08" db="EMBL/GenBank/DDBJ databases">
        <title>Functional genomics of gut bacteria from endangered species of beetles.</title>
        <authorList>
            <person name="Carlos-Shanley C."/>
        </authorList>
    </citation>
    <scope>NUCLEOTIDE SEQUENCE [LARGE SCALE GENOMIC DNA]</scope>
    <source>
        <strain evidence="1 2">S00142</strain>
    </source>
</reference>
<dbReference type="RefSeq" id="WP_184158237.1">
    <property type="nucleotide sequence ID" value="NZ_JACHLD010000001.1"/>
</dbReference>
<dbReference type="AlphaFoldDB" id="A0A7W7N5A3"/>
<sequence length="160" mass="19328">MKFITEIIFGKEQITKYHNSQSFSDFEKIINVKKYTFETQLERNAFYKGLAEGAGWSEFEVVKEFEETDHKEINEKEEDGFDYWSFIEKFYPKYYQCNNVLLSDILTKKLDGEEISENDEEYIKDWDVRNELLEVDKELLCKAFENYFNTIYPEKVIYSK</sequence>
<name>A0A7W7N5A3_9FLAO</name>
<keyword evidence="2" id="KW-1185">Reference proteome</keyword>
<dbReference type="Proteomes" id="UP000561681">
    <property type="component" value="Unassembled WGS sequence"/>
</dbReference>
<protein>
    <submittedName>
        <fullName evidence="1">Uncharacterized protein</fullName>
    </submittedName>
</protein>